<reference evidence="1" key="2">
    <citation type="submission" date="2020-09" db="EMBL/GenBank/DDBJ databases">
        <authorList>
            <person name="Sun Q."/>
            <person name="Zhou Y."/>
        </authorList>
    </citation>
    <scope>NUCLEOTIDE SEQUENCE</scope>
    <source>
        <strain evidence="1">CGMCC 1.8984</strain>
    </source>
</reference>
<evidence type="ECO:0000313" key="1">
    <source>
        <dbReference type="EMBL" id="GGJ83110.1"/>
    </source>
</evidence>
<dbReference type="EMBL" id="BMMD01000011">
    <property type="protein sequence ID" value="GGJ83110.1"/>
    <property type="molecule type" value="Genomic_DNA"/>
</dbReference>
<reference evidence="1" key="1">
    <citation type="journal article" date="2014" name="Int. J. Syst. Evol. Microbiol.">
        <title>Complete genome sequence of Corynebacterium casei LMG S-19264T (=DSM 44701T), isolated from a smear-ripened cheese.</title>
        <authorList>
            <consortium name="US DOE Joint Genome Institute (JGI-PGF)"/>
            <person name="Walter F."/>
            <person name="Albersmeier A."/>
            <person name="Kalinowski J."/>
            <person name="Ruckert C."/>
        </authorList>
    </citation>
    <scope>NUCLEOTIDE SEQUENCE</scope>
    <source>
        <strain evidence="1">CGMCC 1.8984</strain>
    </source>
</reference>
<accession>A0A917USQ4</accession>
<dbReference type="Proteomes" id="UP000636956">
    <property type="component" value="Unassembled WGS sequence"/>
</dbReference>
<proteinExistence type="predicted"/>
<comment type="caution">
    <text evidence="1">The sequence shown here is derived from an EMBL/GenBank/DDBJ whole genome shotgun (WGS) entry which is preliminary data.</text>
</comment>
<name>A0A917USQ4_9MICO</name>
<sequence>MPSYRAPTAEQARAALLRIPTYQLRRVFYEGLENPLWVRPLMEAGAFTSPPEPESTGDGYIRDTYWPELSYLTRIAPQAPDDVVDVLRELQGSNNGWVRRAVFEIGSQIPPDSSVRLEPLLKDWVKTGFGWRTDPRSLVSLAINLLEGGHPKLGRWLANTLFQPRASEETGKIRKPQLLLEEYWYEEELPRIVPALGENALKALVGWLSTYVHVSGHASGEHDFSAMDRPSIDSRSDATDRPEDALIEAVRDIAIPAMRVEPGETVDVLLRTGVKLLRKIAIFVVAEAIRRELDEGGQAKKLGDAAKQLLGDPASDDEYLRVEYAQLAQAAARADYAATSVVTPFLAQAFEADLAWMRERLDRPVGTTDEQFEGSIHAKAERYRHSWLSAIGHEALPTELREDLAKLNESNGVIDDPLEPMGRITSWSGPNPHTGQDEMAAMAPAELVVHLASWHDNGDGWGPEPSHEGQGRALSGLLTTNPLALRGVPQLDMQLRPTYLRAILQGWEAALKADLELDWSQVADLVEDVLNHSLESPFFVEGGDFDDDKNYRGAKDAAVGLLEELLKKRGSVQVPDAYEQRFAELLIYNADDEDAWVEYDTYRHEGSGSDPLNMSLNWQWPSRVRALIFTATRSEGAPWRDDALKAIESEASRRDQHGAGRAALGEGFGRLLTSASDWIDAHLEDLVGSGGGISVEQQIVLTTAMATHRYNRAMYDLLTPSMLAAIEVGESLVAGWKGESDPLSRIGEWVIDACVFGHITSEDPVFHAFFTSTSPEIRGDALGKVAWSFFHATTADDSIRDRFGELWDDRIRHVREHPEDSKELEGIYWLAKSDSFSAEWWLPRLIDALELDPGIAKERYMIGKELAQASTADPAAALALLKRLLGSRGEGDRVAFDMNTHAIPVVIANAMRSGDEQLKLEAEAYMNDLGAQGYLALEAEVQAVLEKKVGIDDVDD</sequence>
<dbReference type="AlphaFoldDB" id="A0A917USQ4"/>
<dbReference type="RefSeq" id="WP_188743451.1">
    <property type="nucleotide sequence ID" value="NZ_BAABFW010000085.1"/>
</dbReference>
<keyword evidence="2" id="KW-1185">Reference proteome</keyword>
<protein>
    <submittedName>
        <fullName evidence="1">Uncharacterized protein</fullName>
    </submittedName>
</protein>
<evidence type="ECO:0000313" key="2">
    <source>
        <dbReference type="Proteomes" id="UP000636956"/>
    </source>
</evidence>
<gene>
    <name evidence="1" type="ORF">GCM10011372_21770</name>
</gene>
<organism evidence="1 2">
    <name type="scientific">Agromyces bauzanensis</name>
    <dbReference type="NCBI Taxonomy" id="1308924"/>
    <lineage>
        <taxon>Bacteria</taxon>
        <taxon>Bacillati</taxon>
        <taxon>Actinomycetota</taxon>
        <taxon>Actinomycetes</taxon>
        <taxon>Micrococcales</taxon>
        <taxon>Microbacteriaceae</taxon>
        <taxon>Agromyces</taxon>
    </lineage>
</organism>